<keyword evidence="1" id="KW-0812">Transmembrane</keyword>
<gene>
    <name evidence="2" type="ORF">H9L17_13385</name>
</gene>
<feature type="transmembrane region" description="Helical" evidence="1">
    <location>
        <begin position="363"/>
        <end position="383"/>
    </location>
</feature>
<feature type="transmembrane region" description="Helical" evidence="1">
    <location>
        <begin position="340"/>
        <end position="357"/>
    </location>
</feature>
<feature type="transmembrane region" description="Helical" evidence="1">
    <location>
        <begin position="164"/>
        <end position="185"/>
    </location>
</feature>
<keyword evidence="1" id="KW-0472">Membrane</keyword>
<keyword evidence="1" id="KW-1133">Transmembrane helix</keyword>
<dbReference type="Pfam" id="PF06772">
    <property type="entry name" value="LtrA"/>
    <property type="match status" value="1"/>
</dbReference>
<dbReference type="AlphaFoldDB" id="A0A7G9QY10"/>
<dbReference type="PANTHER" id="PTHR36840:SF1">
    <property type="entry name" value="BLL5714 PROTEIN"/>
    <property type="match status" value="1"/>
</dbReference>
<proteinExistence type="predicted"/>
<evidence type="ECO:0000313" key="3">
    <source>
        <dbReference type="Proteomes" id="UP000515977"/>
    </source>
</evidence>
<protein>
    <submittedName>
        <fullName evidence="2">Low temperature requirement protein A</fullName>
    </submittedName>
</protein>
<evidence type="ECO:0000313" key="2">
    <source>
        <dbReference type="EMBL" id="QNN48235.1"/>
    </source>
</evidence>
<feature type="transmembrane region" description="Helical" evidence="1">
    <location>
        <begin position="308"/>
        <end position="328"/>
    </location>
</feature>
<evidence type="ECO:0000256" key="1">
    <source>
        <dbReference type="SAM" id="Phobius"/>
    </source>
</evidence>
<feature type="transmembrane region" description="Helical" evidence="1">
    <location>
        <begin position="83"/>
        <end position="101"/>
    </location>
</feature>
<dbReference type="KEGG" id="tbv:H9L17_13385"/>
<organism evidence="2 3">
    <name type="scientific">Thermomonas brevis</name>
    <dbReference type="NCBI Taxonomy" id="215691"/>
    <lineage>
        <taxon>Bacteria</taxon>
        <taxon>Pseudomonadati</taxon>
        <taxon>Pseudomonadota</taxon>
        <taxon>Gammaproteobacteria</taxon>
        <taxon>Lysobacterales</taxon>
        <taxon>Lysobacteraceae</taxon>
        <taxon>Thermomonas</taxon>
    </lineage>
</organism>
<dbReference type="InterPro" id="IPR010640">
    <property type="entry name" value="Low_temperature_requirement_A"/>
</dbReference>
<feature type="transmembrane region" description="Helical" evidence="1">
    <location>
        <begin position="53"/>
        <end position="71"/>
    </location>
</feature>
<dbReference type="EMBL" id="CP060711">
    <property type="protein sequence ID" value="QNN48235.1"/>
    <property type="molecule type" value="Genomic_DNA"/>
</dbReference>
<keyword evidence="3" id="KW-1185">Reference proteome</keyword>
<feature type="transmembrane region" description="Helical" evidence="1">
    <location>
        <begin position="234"/>
        <end position="253"/>
    </location>
</feature>
<dbReference type="PANTHER" id="PTHR36840">
    <property type="entry name" value="BLL5714 PROTEIN"/>
    <property type="match status" value="1"/>
</dbReference>
<reference evidence="2 3" key="1">
    <citation type="submission" date="2020-08" db="EMBL/GenBank/DDBJ databases">
        <title>Genome sequence of Thermomonas brevis KACC 16975T.</title>
        <authorList>
            <person name="Hyun D.-W."/>
            <person name="Bae J.-W."/>
        </authorList>
    </citation>
    <scope>NUCLEOTIDE SEQUENCE [LARGE SCALE GENOMIC DNA]</scope>
    <source>
        <strain evidence="2 3">KACC 16975</strain>
    </source>
</reference>
<feature type="transmembrane region" description="Helical" evidence="1">
    <location>
        <begin position="137"/>
        <end position="158"/>
    </location>
</feature>
<feature type="transmembrane region" description="Helical" evidence="1">
    <location>
        <begin position="273"/>
        <end position="296"/>
    </location>
</feature>
<dbReference type="Proteomes" id="UP000515977">
    <property type="component" value="Chromosome"/>
</dbReference>
<sequence>MRQRIPVLREPGAERSRVGEVELFYDLVFVFAITQLSHGLLEQLTPLGALRTGLLFLGVWWMWIYTAWTTNWLNPDSTPVRQLLFVMMLLGLAMSSALPLAFAGKGLLFALAYVAQHALRTLYVVRAFGPRTPLGRNFLRILVWLAASGACWILGGLSDPLPRMGWWVAALAIEFLGPVSLFRVPGLGASSTSDWKVDPHHMAERCGLFVIIALGESLLVTGATFAGLPWNGPQALAFLTAFLGSVAMWWVYFDTGAERATRHFEHAEDRGKVARLAYTYLHIPIIAGIVLCAVADELVLAHPDHATGAGVAAILGGPFVYLLGNALFKWATNPRPLPPFSHMAGLALLGALAPFAFRHAFSALTLGMLTTGVMILVAVWEWLSLHRRPEPAH</sequence>
<accession>A0A7G9QY10</accession>
<name>A0A7G9QY10_9GAMM</name>
<feature type="transmembrane region" description="Helical" evidence="1">
    <location>
        <begin position="206"/>
        <end position="228"/>
    </location>
</feature>